<dbReference type="Pfam" id="PF01846">
    <property type="entry name" value="FF"/>
    <property type="match status" value="4"/>
</dbReference>
<organism evidence="12 13">
    <name type="scientific">Strigamia maritima</name>
    <name type="common">European centipede</name>
    <name type="synonym">Geophilus maritimus</name>
    <dbReference type="NCBI Taxonomy" id="126957"/>
    <lineage>
        <taxon>Eukaryota</taxon>
        <taxon>Metazoa</taxon>
        <taxon>Ecdysozoa</taxon>
        <taxon>Arthropoda</taxon>
        <taxon>Myriapoda</taxon>
        <taxon>Chilopoda</taxon>
        <taxon>Pleurostigmophora</taxon>
        <taxon>Geophilomorpha</taxon>
        <taxon>Linotaeniidae</taxon>
        <taxon>Strigamia</taxon>
    </lineage>
</organism>
<keyword evidence="7" id="KW-0175">Coiled coil</keyword>
<dbReference type="Pfam" id="PF00397">
    <property type="entry name" value="WW"/>
    <property type="match status" value="2"/>
</dbReference>
<dbReference type="GO" id="GO:0045292">
    <property type="term" value="P:mRNA cis splicing, via spliceosome"/>
    <property type="evidence" value="ECO:0007669"/>
    <property type="project" value="InterPro"/>
</dbReference>
<feature type="domain" description="WW" evidence="9">
    <location>
        <begin position="1076"/>
        <end position="1109"/>
    </location>
</feature>
<feature type="domain" description="WW" evidence="9">
    <location>
        <begin position="1122"/>
        <end position="1150"/>
    </location>
</feature>
<dbReference type="FunFam" id="1.10.10.440:FF:000015">
    <property type="entry name" value="pre-mRNA-processing factor 40 homolog B isoform X2"/>
    <property type="match status" value="1"/>
</dbReference>
<evidence type="ECO:0000256" key="5">
    <source>
        <dbReference type="ARBA" id="ARBA00075613"/>
    </source>
</evidence>
<evidence type="ECO:0000313" key="12">
    <source>
        <dbReference type="EnsemblMetazoa" id="SMAR011730-PA"/>
    </source>
</evidence>
<dbReference type="PROSITE" id="PS01159">
    <property type="entry name" value="WW_DOMAIN_1"/>
    <property type="match status" value="2"/>
</dbReference>
<dbReference type="EMBL" id="JH432094">
    <property type="status" value="NOT_ANNOTATED_CDS"/>
    <property type="molecule type" value="Genomic_DNA"/>
</dbReference>
<comment type="function">
    <text evidence="2">May be involved in pre-mRNA splicing.</text>
</comment>
<feature type="domain" description="FF" evidence="11">
    <location>
        <begin position="1586"/>
        <end position="1643"/>
    </location>
</feature>
<accession>T1JD55</accession>
<dbReference type="InterPro" id="IPR011993">
    <property type="entry name" value="PH-like_dom_sf"/>
</dbReference>
<evidence type="ECO:0000256" key="4">
    <source>
        <dbReference type="ARBA" id="ARBA00072039"/>
    </source>
</evidence>
<feature type="domain" description="FF" evidence="11">
    <location>
        <begin position="1362"/>
        <end position="1429"/>
    </location>
</feature>
<dbReference type="EnsemblMetazoa" id="SMAR011730-RA">
    <property type="protein sequence ID" value="SMAR011730-PA"/>
    <property type="gene ID" value="SMAR011730"/>
</dbReference>
<dbReference type="Gene3D" id="1.20.5.110">
    <property type="match status" value="1"/>
</dbReference>
<dbReference type="InterPro" id="IPR001202">
    <property type="entry name" value="WW_dom"/>
</dbReference>
<dbReference type="InterPro" id="IPR039726">
    <property type="entry name" value="Prp40-like"/>
</dbReference>
<dbReference type="FunFam" id="2.20.70.10:FF:000102">
    <property type="entry name" value="Pre-mRNA-processing factor 40 homolog B"/>
    <property type="match status" value="1"/>
</dbReference>
<dbReference type="Proteomes" id="UP000014500">
    <property type="component" value="Unassembled WGS sequence"/>
</dbReference>
<dbReference type="PROSITE" id="PS50192">
    <property type="entry name" value="T_SNARE"/>
    <property type="match status" value="1"/>
</dbReference>
<dbReference type="Pfam" id="PF25432">
    <property type="entry name" value="FF_PRPF40A"/>
    <property type="match status" value="1"/>
</dbReference>
<dbReference type="InterPro" id="IPR029090">
    <property type="entry name" value="DUF4659"/>
</dbReference>
<evidence type="ECO:0000256" key="7">
    <source>
        <dbReference type="SAM" id="Coils"/>
    </source>
</evidence>
<name>T1JD55_STRMM</name>
<feature type="region of interest" description="Disordered" evidence="8">
    <location>
        <begin position="1162"/>
        <end position="1186"/>
    </location>
</feature>
<dbReference type="FunFam" id="2.20.70.10:FF:000050">
    <property type="entry name" value="pre-mRNA-processing factor 40 homolog B isoform X1"/>
    <property type="match status" value="1"/>
</dbReference>
<evidence type="ECO:0000259" key="11">
    <source>
        <dbReference type="PROSITE" id="PS51676"/>
    </source>
</evidence>
<feature type="domain" description="FF" evidence="11">
    <location>
        <begin position="1449"/>
        <end position="1509"/>
    </location>
</feature>
<sequence>MQRIQTSSNDVCIFDCQASVYIDSIKKWVSGTFYVAPGGIYFECRKEDVNTAGFRTIRIDFDEISAIMREASSYIFPSITILVGSRKYWFSSFANRDSVFVLIEHFHKERLLPTDLSSSNNGSNSRLGQELLALAHESSKTLNSAARTLHRQGKQLDDALVTAENVNDELSVADSMLTRLESWLGGVFQSSKIELKSSKPNVGTAQKEMRFKDFKIVFEKYCGSTHSKSQHGVLRIGRDMLAVQNGKGHTIHTFMKSEITKLMITAPWEFKIHQEKMGERNFGFLIITAQMVWIEPLLSRFYRDKLEFNEQQVRQIKVQDGPNKGAECFLKVTAMQCENEIMHVTETSDDSIVTEEEAQQLRQMISDMKLLAVDVGREQTEQLDKIDKITSAVDTADIHVREDIKRMKRLVIIVDHRLASVTTQKQQHLLLSIAVLVIRALSKMVSGNLMTPITHPTFNCYNMTFEQPSNPVDFYCKSSFGIEELPLSPTSDENNSNNENNFNFTTVNINKNVRLVGSTVDVPFSIEEKIYSSKTSPKKVDAKDDIEDELFKFICKSSQSNQRARSSTRPVLHEIPTHRRSRMSTATSVGDMSVVSGGSSRLCSALPSFRSRSRSMSRVSCSSLDKASIILAASAAYLPTRDRKILELMVSRHENQLHEREVKEFVHKRWEEEKRINELKAAEEEEARKRQLIKENEHFQAWRKMKQAAIEQRIQQELAEREIAIMMKAEKWSQLADEQEMLRRELIDRRKKKILRRKGRRYQRAQLSIILNQLREHSLLKASQRRHLMKLQRQLEVKLENESSVKRHVYNKLEVDEKLRSELEEMQLLTESKEARARRNYEDMVQRRAEVCQNQMLEREEKFKSMARIQEKLNDEFREWRQQLIEYRAFVNARATVKVNQQLSARLEDMRKERVAKTMHHDRIMQGIQNEESKKMSTLKRKVHFKEMKSEIVARKKDQEINQSRAMAWASAELRDKLSKTLNPETFDQKVHRVEMENRLMRRRPLTAVHLPPGFMPSDLPNAPCLPPGLPQPYPPMQPGNLASIVISAPPQVSVQSPIHHVAEGTTTPLTTSQRLDKKTNWTEHRSPDGRIYYYNNVTKQSSWEKPDELKTHAELLLSQCPWKEYKSDTGKIYYHNIQTKESRWTIPKELDDLKGMFVPKDDSDEKKFIPSGSGHPLPDEPGNASQSLATIQLPSQLHEANNNKDEAKVVGGTTGEEDVNDAAKENKTIVYKDKKEAIEAFKELLREKEVSSNASWEQALKLIVNDPRYGTLKKLNEKKQAFNAYKTQKAKEEKEENRLRAKKAKEDLELFLQNTNKMNSQTRYRKAEQLFENEEIWKAVPERERKDLYEDVVFYLAKKEKEEAKALRKRNMKSLSDILDSMTNVTYSSTWQEAQQMLLDNPVFAEDTELLNMDKEDALIVYEEHVRQLEQDEEEEKERERRRVKRQQRKNRDSFLVLLDELHEQGKLTSMSLWVEVYPLLSADLRFSSMLGQPGSTPLDLFKFYVEDLKARFHDEKKIIKEILKEKDFQVDVKTTFEEFATVVSEDKRSATLDAGNVKLTYNSLLEKAEAREKERMKEEARKVRLRRLESSFRAMLKNAGPVLSASSKWDDIRSQFESESAFTAVTLESERIRLFKEYQQNLEEACGHHHSKAKKHSKKNKKQKKRSRSKSRSNSESDDDDRHRSKKKKRSRSFSRSPSRSSSDLKSDEDRGSKRHKKKAKKKKRVSRTPSSPSDVESDKGNKKSKKQKRNTRSPAEEGEEIEEKVPGVWGSSESDLSEEELEKRRRHLLQQLADHS</sequence>
<dbReference type="PROSITE" id="PS51676">
    <property type="entry name" value="FF"/>
    <property type="match status" value="6"/>
</dbReference>
<dbReference type="InterPro" id="IPR000727">
    <property type="entry name" value="T_SNARE_dom"/>
</dbReference>
<evidence type="ECO:0000313" key="13">
    <source>
        <dbReference type="Proteomes" id="UP000014500"/>
    </source>
</evidence>
<dbReference type="Gene3D" id="2.20.70.10">
    <property type="match status" value="2"/>
</dbReference>
<feature type="compositionally biased region" description="Basic residues" evidence="8">
    <location>
        <begin position="1745"/>
        <end position="1754"/>
    </location>
</feature>
<evidence type="ECO:0000256" key="1">
    <source>
        <dbReference type="ARBA" id="ARBA00022737"/>
    </source>
</evidence>
<dbReference type="FunFam" id="1.10.10.440:FF:000003">
    <property type="entry name" value="Pre-mRNA processing factor 40 homolog A"/>
    <property type="match status" value="1"/>
</dbReference>
<dbReference type="SMART" id="SM00456">
    <property type="entry name" value="WW"/>
    <property type="match status" value="2"/>
</dbReference>
<protein>
    <recommendedName>
        <fullName evidence="4">Pre-mRNA-processing factor 40 homolog B</fullName>
    </recommendedName>
    <alternativeName>
        <fullName evidence="5">Huntingtin yeast partner C</fullName>
    </alternativeName>
    <alternativeName>
        <fullName evidence="6">Huntingtin-interacting protein C</fullName>
    </alternativeName>
</protein>
<feature type="compositionally biased region" description="Basic residues" evidence="8">
    <location>
        <begin position="1686"/>
        <end position="1695"/>
    </location>
</feature>
<comment type="subunit">
    <text evidence="3">Interacts with the N-terminus of HD.</text>
</comment>
<evidence type="ECO:0000256" key="8">
    <source>
        <dbReference type="SAM" id="MobiDB-lite"/>
    </source>
</evidence>
<evidence type="ECO:0000259" key="9">
    <source>
        <dbReference type="PROSITE" id="PS50020"/>
    </source>
</evidence>
<feature type="domain" description="FF" evidence="11">
    <location>
        <begin position="1301"/>
        <end position="1356"/>
    </location>
</feature>
<feature type="domain" description="FF" evidence="11">
    <location>
        <begin position="1513"/>
        <end position="1569"/>
    </location>
</feature>
<evidence type="ECO:0000259" key="10">
    <source>
        <dbReference type="PROSITE" id="PS50192"/>
    </source>
</evidence>
<evidence type="ECO:0000256" key="6">
    <source>
        <dbReference type="ARBA" id="ARBA00080326"/>
    </source>
</evidence>
<feature type="coiled-coil region" evidence="7">
    <location>
        <begin position="1413"/>
        <end position="1451"/>
    </location>
</feature>
<dbReference type="SUPFAM" id="SSF81698">
    <property type="entry name" value="FF domain"/>
    <property type="match status" value="5"/>
</dbReference>
<dbReference type="PANTHER" id="PTHR11864">
    <property type="entry name" value="PRE-MRNA-PROCESSING PROTEIN PRP40"/>
    <property type="match status" value="1"/>
</dbReference>
<feature type="compositionally biased region" description="Basic residues" evidence="8">
    <location>
        <begin position="1715"/>
        <end position="1729"/>
    </location>
</feature>
<dbReference type="InterPro" id="IPR036517">
    <property type="entry name" value="FF_domain_sf"/>
</dbReference>
<dbReference type="InterPro" id="IPR036020">
    <property type="entry name" value="WW_dom_sf"/>
</dbReference>
<dbReference type="GO" id="GO:0005685">
    <property type="term" value="C:U1 snRNP"/>
    <property type="evidence" value="ECO:0007669"/>
    <property type="project" value="TreeGrafter"/>
</dbReference>
<dbReference type="eggNOG" id="KOG0152">
    <property type="taxonomic scope" value="Eukaryota"/>
</dbReference>
<dbReference type="InterPro" id="IPR002713">
    <property type="entry name" value="FF_domain"/>
</dbReference>
<dbReference type="SUPFAM" id="SSF51045">
    <property type="entry name" value="WW domain"/>
    <property type="match status" value="2"/>
</dbReference>
<dbReference type="GO" id="GO:0071004">
    <property type="term" value="C:U2-type prespliceosome"/>
    <property type="evidence" value="ECO:0007669"/>
    <property type="project" value="TreeGrafter"/>
</dbReference>
<feature type="domain" description="FF" evidence="11">
    <location>
        <begin position="1235"/>
        <end position="1289"/>
    </location>
</feature>
<dbReference type="Gene3D" id="1.10.10.440">
    <property type="entry name" value="FF domain"/>
    <property type="match status" value="5"/>
</dbReference>
<proteinExistence type="predicted"/>
<evidence type="ECO:0000256" key="3">
    <source>
        <dbReference type="ARBA" id="ARBA00063790"/>
    </source>
</evidence>
<dbReference type="HOGENOM" id="CLU_238143_0_0_1"/>
<feature type="region of interest" description="Disordered" evidence="8">
    <location>
        <begin position="1647"/>
        <end position="1799"/>
    </location>
</feature>
<feature type="coiled-coil region" evidence="7">
    <location>
        <begin position="1276"/>
        <end position="1310"/>
    </location>
</feature>
<dbReference type="SMART" id="SM00441">
    <property type="entry name" value="FF"/>
    <property type="match status" value="5"/>
</dbReference>
<dbReference type="FunFam" id="1.10.10.440:FF:000016">
    <property type="entry name" value="pre-mRNA-processing factor 40 homolog B isoform X1"/>
    <property type="match status" value="1"/>
</dbReference>
<dbReference type="Gene3D" id="2.30.29.30">
    <property type="entry name" value="Pleckstrin-homology domain (PH domain)/Phosphotyrosine-binding domain (PTB)"/>
    <property type="match status" value="1"/>
</dbReference>
<evidence type="ECO:0000256" key="2">
    <source>
        <dbReference type="ARBA" id="ARBA00058987"/>
    </source>
</evidence>
<feature type="domain" description="T-SNARE coiled-coil homology" evidence="10">
    <location>
        <begin position="356"/>
        <end position="410"/>
    </location>
</feature>
<dbReference type="FunFam" id="1.10.10.440:FF:000002">
    <property type="entry name" value="pre-mRNA-processing factor 40 homolog A isoform X1"/>
    <property type="match status" value="1"/>
</dbReference>
<keyword evidence="1" id="KW-0677">Repeat</keyword>
<dbReference type="CDD" id="cd00201">
    <property type="entry name" value="WW"/>
    <property type="match status" value="2"/>
</dbReference>
<dbReference type="SUPFAM" id="SSF58038">
    <property type="entry name" value="SNARE fusion complex"/>
    <property type="match status" value="2"/>
</dbReference>
<dbReference type="PANTHER" id="PTHR11864:SF0">
    <property type="entry name" value="PRP40 PRE-MRNA PROCESSING FACTOR 40 HOMOLOG A (YEAST)"/>
    <property type="match status" value="1"/>
</dbReference>
<dbReference type="Pfam" id="PF15558">
    <property type="entry name" value="DUF4659"/>
    <property type="match status" value="1"/>
</dbReference>
<keyword evidence="13" id="KW-1185">Reference proteome</keyword>
<reference evidence="13" key="1">
    <citation type="submission" date="2011-05" db="EMBL/GenBank/DDBJ databases">
        <authorList>
            <person name="Richards S.R."/>
            <person name="Qu J."/>
            <person name="Jiang H."/>
            <person name="Jhangiani S.N."/>
            <person name="Agravi P."/>
            <person name="Goodspeed R."/>
            <person name="Gross S."/>
            <person name="Mandapat C."/>
            <person name="Jackson L."/>
            <person name="Mathew T."/>
            <person name="Pu L."/>
            <person name="Thornton R."/>
            <person name="Saada N."/>
            <person name="Wilczek-Boney K.B."/>
            <person name="Lee S."/>
            <person name="Kovar C."/>
            <person name="Wu Y."/>
            <person name="Scherer S.E."/>
            <person name="Worley K.C."/>
            <person name="Muzny D.M."/>
            <person name="Gibbs R."/>
        </authorList>
    </citation>
    <scope>NUCLEOTIDE SEQUENCE</scope>
    <source>
        <strain evidence="13">Brora</strain>
    </source>
</reference>
<dbReference type="GO" id="GO:0003723">
    <property type="term" value="F:RNA binding"/>
    <property type="evidence" value="ECO:0007669"/>
    <property type="project" value="TreeGrafter"/>
</dbReference>
<dbReference type="STRING" id="126957.T1JD55"/>
<dbReference type="PROSITE" id="PS50020">
    <property type="entry name" value="WW_DOMAIN_2"/>
    <property type="match status" value="2"/>
</dbReference>
<feature type="compositionally biased region" description="Basic residues" evidence="8">
    <location>
        <begin position="1650"/>
        <end position="1673"/>
    </location>
</feature>
<dbReference type="eggNOG" id="KOG3065">
    <property type="taxonomic scope" value="Eukaryota"/>
</dbReference>
<reference evidence="12" key="2">
    <citation type="submission" date="2015-02" db="UniProtKB">
        <authorList>
            <consortium name="EnsemblMetazoa"/>
        </authorList>
    </citation>
    <scope>IDENTIFICATION</scope>
</reference>
<feature type="compositionally biased region" description="Basic and acidic residues" evidence="8">
    <location>
        <begin position="1705"/>
        <end position="1714"/>
    </location>
</feature>